<reference evidence="3 4" key="1">
    <citation type="submission" date="2016-10" db="EMBL/GenBank/DDBJ databases">
        <authorList>
            <person name="Varghese N."/>
            <person name="Submissions S."/>
        </authorList>
    </citation>
    <scope>NUCLEOTIDE SEQUENCE [LARGE SCALE GENOMIC DNA]</scope>
    <source>
        <strain evidence="3 4">DSM 16525</strain>
    </source>
</reference>
<evidence type="ECO:0000313" key="3">
    <source>
        <dbReference type="EMBL" id="SEU38875.1"/>
    </source>
</evidence>
<evidence type="ECO:0000313" key="4">
    <source>
        <dbReference type="Proteomes" id="UP000183760"/>
    </source>
</evidence>
<dbReference type="EMBL" id="BJXR01000052">
    <property type="protein sequence ID" value="GEN11938.1"/>
    <property type="molecule type" value="Genomic_DNA"/>
</dbReference>
<keyword evidence="1" id="KW-0812">Transmembrane</keyword>
<protein>
    <submittedName>
        <fullName evidence="2">Uncharacterized protein</fullName>
    </submittedName>
</protein>
<keyword evidence="1" id="KW-1133">Transmembrane helix</keyword>
<feature type="transmembrane region" description="Helical" evidence="1">
    <location>
        <begin position="36"/>
        <end position="53"/>
    </location>
</feature>
<keyword evidence="1" id="KW-0472">Membrane</keyword>
<feature type="transmembrane region" description="Helical" evidence="1">
    <location>
        <begin position="65"/>
        <end position="86"/>
    </location>
</feature>
<proteinExistence type="predicted"/>
<dbReference type="STRING" id="1334629.MFUL124B02_10900"/>
<comment type="caution">
    <text evidence="2">The sequence shown here is derived from an EMBL/GenBank/DDBJ whole genome shotgun (WGS) entry which is preliminary data.</text>
</comment>
<name>A0A511TFH4_MYXFU</name>
<evidence type="ECO:0000313" key="5">
    <source>
        <dbReference type="Proteomes" id="UP000321514"/>
    </source>
</evidence>
<dbReference type="EMBL" id="FOIB01000013">
    <property type="protein sequence ID" value="SEU38875.1"/>
    <property type="molecule type" value="Genomic_DNA"/>
</dbReference>
<accession>A0A511TFH4</accession>
<gene>
    <name evidence="2" type="ORF">MFU01_69750</name>
    <name evidence="3" type="ORF">SAMN05443572_113231</name>
</gene>
<evidence type="ECO:0000313" key="2">
    <source>
        <dbReference type="EMBL" id="GEN11938.1"/>
    </source>
</evidence>
<dbReference type="RefSeq" id="WP_074958466.1">
    <property type="nucleotide sequence ID" value="NZ_BJXR01000052.1"/>
</dbReference>
<sequence>MVSLWDLLSLLLVASTVGGTLGGAMSAGGGFARLGLGFLLGLGLGVLLAVGLRRLGSGSPHRLRWLYVAAAVWVILPGPLLGHWMAHGLLRLVLPAP</sequence>
<dbReference type="Proteomes" id="UP000183760">
    <property type="component" value="Unassembled WGS sequence"/>
</dbReference>
<dbReference type="Proteomes" id="UP000321514">
    <property type="component" value="Unassembled WGS sequence"/>
</dbReference>
<evidence type="ECO:0000256" key="1">
    <source>
        <dbReference type="SAM" id="Phobius"/>
    </source>
</evidence>
<keyword evidence="4" id="KW-1185">Reference proteome</keyword>
<dbReference type="AlphaFoldDB" id="A0A511TFH4"/>
<reference evidence="2 5" key="2">
    <citation type="submission" date="2019-07" db="EMBL/GenBank/DDBJ databases">
        <title>Whole genome shotgun sequence of Myxococcus fulvus NBRC 100333.</title>
        <authorList>
            <person name="Hosoyama A."/>
            <person name="Uohara A."/>
            <person name="Ohji S."/>
            <person name="Ichikawa N."/>
        </authorList>
    </citation>
    <scope>NUCLEOTIDE SEQUENCE [LARGE SCALE GENOMIC DNA]</scope>
    <source>
        <strain evidence="2 5">NBRC 100333</strain>
    </source>
</reference>
<organism evidence="2 5">
    <name type="scientific">Myxococcus fulvus</name>
    <dbReference type="NCBI Taxonomy" id="33"/>
    <lineage>
        <taxon>Bacteria</taxon>
        <taxon>Pseudomonadati</taxon>
        <taxon>Myxococcota</taxon>
        <taxon>Myxococcia</taxon>
        <taxon>Myxococcales</taxon>
        <taxon>Cystobacterineae</taxon>
        <taxon>Myxococcaceae</taxon>
        <taxon>Myxococcus</taxon>
    </lineage>
</organism>